<proteinExistence type="predicted"/>
<protein>
    <submittedName>
        <fullName evidence="2">Uncharacterized protein</fullName>
    </submittedName>
</protein>
<organism evidence="2 3">
    <name type="scientific">Pterulicium gracile</name>
    <dbReference type="NCBI Taxonomy" id="1884261"/>
    <lineage>
        <taxon>Eukaryota</taxon>
        <taxon>Fungi</taxon>
        <taxon>Dikarya</taxon>
        <taxon>Basidiomycota</taxon>
        <taxon>Agaricomycotina</taxon>
        <taxon>Agaricomycetes</taxon>
        <taxon>Agaricomycetidae</taxon>
        <taxon>Agaricales</taxon>
        <taxon>Pleurotineae</taxon>
        <taxon>Pterulaceae</taxon>
        <taxon>Pterulicium</taxon>
    </lineage>
</organism>
<evidence type="ECO:0000313" key="3">
    <source>
        <dbReference type="Proteomes" id="UP000305067"/>
    </source>
</evidence>
<reference evidence="2 3" key="1">
    <citation type="journal article" date="2019" name="Nat. Ecol. Evol.">
        <title>Megaphylogeny resolves global patterns of mushroom evolution.</title>
        <authorList>
            <person name="Varga T."/>
            <person name="Krizsan K."/>
            <person name="Foldi C."/>
            <person name="Dima B."/>
            <person name="Sanchez-Garcia M."/>
            <person name="Sanchez-Ramirez S."/>
            <person name="Szollosi G.J."/>
            <person name="Szarkandi J.G."/>
            <person name="Papp V."/>
            <person name="Albert L."/>
            <person name="Andreopoulos W."/>
            <person name="Angelini C."/>
            <person name="Antonin V."/>
            <person name="Barry K.W."/>
            <person name="Bougher N.L."/>
            <person name="Buchanan P."/>
            <person name="Buyck B."/>
            <person name="Bense V."/>
            <person name="Catcheside P."/>
            <person name="Chovatia M."/>
            <person name="Cooper J."/>
            <person name="Damon W."/>
            <person name="Desjardin D."/>
            <person name="Finy P."/>
            <person name="Geml J."/>
            <person name="Haridas S."/>
            <person name="Hughes K."/>
            <person name="Justo A."/>
            <person name="Karasinski D."/>
            <person name="Kautmanova I."/>
            <person name="Kiss B."/>
            <person name="Kocsube S."/>
            <person name="Kotiranta H."/>
            <person name="LaButti K.M."/>
            <person name="Lechner B.E."/>
            <person name="Liimatainen K."/>
            <person name="Lipzen A."/>
            <person name="Lukacs Z."/>
            <person name="Mihaltcheva S."/>
            <person name="Morgado L.N."/>
            <person name="Niskanen T."/>
            <person name="Noordeloos M.E."/>
            <person name="Ohm R.A."/>
            <person name="Ortiz-Santana B."/>
            <person name="Ovrebo C."/>
            <person name="Racz N."/>
            <person name="Riley R."/>
            <person name="Savchenko A."/>
            <person name="Shiryaev A."/>
            <person name="Soop K."/>
            <person name="Spirin V."/>
            <person name="Szebenyi C."/>
            <person name="Tomsovsky M."/>
            <person name="Tulloss R.E."/>
            <person name="Uehling J."/>
            <person name="Grigoriev I.V."/>
            <person name="Vagvolgyi C."/>
            <person name="Papp T."/>
            <person name="Martin F.M."/>
            <person name="Miettinen O."/>
            <person name="Hibbett D.S."/>
            <person name="Nagy L.G."/>
        </authorList>
    </citation>
    <scope>NUCLEOTIDE SEQUENCE [LARGE SCALE GENOMIC DNA]</scope>
    <source>
        <strain evidence="2 3">CBS 309.79</strain>
    </source>
</reference>
<feature type="region of interest" description="Disordered" evidence="1">
    <location>
        <begin position="64"/>
        <end position="129"/>
    </location>
</feature>
<feature type="region of interest" description="Disordered" evidence="1">
    <location>
        <begin position="410"/>
        <end position="431"/>
    </location>
</feature>
<dbReference type="AlphaFoldDB" id="A0A5C3R159"/>
<keyword evidence="3" id="KW-1185">Reference proteome</keyword>
<feature type="compositionally biased region" description="Polar residues" evidence="1">
    <location>
        <begin position="335"/>
        <end position="345"/>
    </location>
</feature>
<sequence>MDNDQRDSTEDTSATGSQFRQATDALDTLDSTYHRIRQLRQNLMHITDTISPLTHPLPTSYGPGHGALVLTDDQPSTSGAARASGSRIRPQIFTALPPTEAQSGPSPRTLRRIPPRGSQGSTGSRRQATILPPLTPQDAEMDSSAPFLPPDLHGESLQALNRMENTLSRMQGTRSQSLRDGSQTTIGRRVAARAAGAQQQVEADFMPLQQVTANISGSIAELQNRVYSLLNRVMERPLPNSRPIGSSLGDGVSSEERDQLRRLNPVRTNLSHRLSTLSNLPSARNLSTPTSVFSPDRPLLFEEPTSYVEEESSIDGSSRNRRPLDRHYAVRRDGQQSAIPSSTVPPNAMSWMLPSDGSYPAEHHHRPPSASLPQVFDPIPRLDLDGNEITHSEDDSGEAPYELVIRSRSRRTDSGQTITGRTPGLSEPLNPRDYQRMASARLAGMQAQLGRSTSPTHDPSIIHRASFFPDSSAYATASSLVGSLVAHHSAEHEEPGKPSPHSSHLHDFPTHRPLLSVNPLPMPLSEMTPSASDLRPGGSSKGRSHTLPSGGRHSLVCR</sequence>
<evidence type="ECO:0000256" key="1">
    <source>
        <dbReference type="SAM" id="MobiDB-lite"/>
    </source>
</evidence>
<dbReference type="EMBL" id="ML178815">
    <property type="protein sequence ID" value="TFL06319.1"/>
    <property type="molecule type" value="Genomic_DNA"/>
</dbReference>
<feature type="region of interest" description="Disordered" evidence="1">
    <location>
        <begin position="329"/>
        <end position="375"/>
    </location>
</feature>
<dbReference type="OrthoDB" id="2649166at2759"/>
<dbReference type="Proteomes" id="UP000305067">
    <property type="component" value="Unassembled WGS sequence"/>
</dbReference>
<accession>A0A5C3R159</accession>
<feature type="compositionally biased region" description="Low complexity" evidence="1">
    <location>
        <begin position="78"/>
        <end position="87"/>
    </location>
</feature>
<feature type="region of interest" description="Disordered" evidence="1">
    <location>
        <begin position="486"/>
        <end position="558"/>
    </location>
</feature>
<name>A0A5C3R159_9AGAR</name>
<feature type="compositionally biased region" description="Polar residues" evidence="1">
    <location>
        <begin position="118"/>
        <end position="127"/>
    </location>
</feature>
<gene>
    <name evidence="2" type="ORF">BDV98DRAFT_146164</name>
</gene>
<evidence type="ECO:0000313" key="2">
    <source>
        <dbReference type="EMBL" id="TFL06319.1"/>
    </source>
</evidence>
<feature type="region of interest" description="Disordered" evidence="1">
    <location>
        <begin position="134"/>
        <end position="153"/>
    </location>
</feature>